<feature type="compositionally biased region" description="Low complexity" evidence="1">
    <location>
        <begin position="63"/>
        <end position="72"/>
    </location>
</feature>
<evidence type="ECO:0000256" key="1">
    <source>
        <dbReference type="SAM" id="MobiDB-lite"/>
    </source>
</evidence>
<accession>A0A6U5BS98</accession>
<dbReference type="PANTHER" id="PTHR46211:SF14">
    <property type="entry name" value="GLYCEROPHOSPHODIESTER PHOSPHODIESTERASE"/>
    <property type="match status" value="1"/>
</dbReference>
<keyword evidence="2" id="KW-1133">Transmembrane helix</keyword>
<sequence length="380" mass="41019">MTSPKKPQGLRARRKPTIVTGTRIFAVVLFLFGAANVFFYGSTTHQQSGTRTTPEPSPPPAPASNSAGAGEALATPKAQPQDKREEAVAAVAAIEVADQPEHGVCRASSNELVCAHRASGEQHSLEAMPGLLSVKTHLKKGVMCFDLDVVMSKDGELFVGHDDHISRALPGLAAHEATAAQLKKRAGAASLEDILDIFSEWETFIPTRAITLEPKGKVADSMDELKKLTKAVSKSKVGRAGKVALIVHNTADARTLKLSSELSEIPLAVPVKDRRTGDEKKHELDAYLQALCKQEPIDAQTEARGKEVWKLYSLVMPSTLKVCAALVEQSHKHGLLVAVWPIESLHDIETMNQRLGVQRTDRIITNSPKYVKKGGANALC</sequence>
<feature type="domain" description="GP-PDE" evidence="3">
    <location>
        <begin position="116"/>
        <end position="353"/>
    </location>
</feature>
<gene>
    <name evidence="4" type="ORF">HAND1043_LOCUS24092</name>
</gene>
<dbReference type="EMBL" id="HBFK01039678">
    <property type="protein sequence ID" value="CAD8757578.1"/>
    <property type="molecule type" value="Transcribed_RNA"/>
</dbReference>
<dbReference type="PANTHER" id="PTHR46211">
    <property type="entry name" value="GLYCEROPHOSPHORYL DIESTER PHOSPHODIESTERASE"/>
    <property type="match status" value="1"/>
</dbReference>
<dbReference type="AlphaFoldDB" id="A0A6U5BS98"/>
<reference evidence="4" key="1">
    <citation type="submission" date="2021-01" db="EMBL/GenBank/DDBJ databases">
        <authorList>
            <person name="Corre E."/>
            <person name="Pelletier E."/>
            <person name="Niang G."/>
            <person name="Scheremetjew M."/>
            <person name="Finn R."/>
            <person name="Kale V."/>
            <person name="Holt S."/>
            <person name="Cochrane G."/>
            <person name="Meng A."/>
            <person name="Brown T."/>
            <person name="Cohen L."/>
        </authorList>
    </citation>
    <scope>NUCLEOTIDE SEQUENCE</scope>
    <source>
        <strain evidence="4">CCMP441</strain>
    </source>
</reference>
<name>A0A6U5BS98_HEMAN</name>
<dbReference type="Pfam" id="PF03009">
    <property type="entry name" value="GDPD"/>
    <property type="match status" value="1"/>
</dbReference>
<dbReference type="SUPFAM" id="SSF51695">
    <property type="entry name" value="PLC-like phosphodiesterases"/>
    <property type="match status" value="1"/>
</dbReference>
<dbReference type="InterPro" id="IPR017946">
    <property type="entry name" value="PLC-like_Pdiesterase_TIM-brl"/>
</dbReference>
<dbReference type="GO" id="GO:0006629">
    <property type="term" value="P:lipid metabolic process"/>
    <property type="evidence" value="ECO:0007669"/>
    <property type="project" value="InterPro"/>
</dbReference>
<proteinExistence type="predicted"/>
<feature type="transmembrane region" description="Helical" evidence="2">
    <location>
        <begin position="21"/>
        <end position="41"/>
    </location>
</feature>
<dbReference type="GO" id="GO:0008081">
    <property type="term" value="F:phosphoric diester hydrolase activity"/>
    <property type="evidence" value="ECO:0007669"/>
    <property type="project" value="InterPro"/>
</dbReference>
<evidence type="ECO:0000313" key="4">
    <source>
        <dbReference type="EMBL" id="CAD8757578.1"/>
    </source>
</evidence>
<keyword evidence="2" id="KW-0472">Membrane</keyword>
<organism evidence="4">
    <name type="scientific">Hemiselmis andersenii</name>
    <name type="common">Cryptophyte alga</name>
    <dbReference type="NCBI Taxonomy" id="464988"/>
    <lineage>
        <taxon>Eukaryota</taxon>
        <taxon>Cryptophyceae</taxon>
        <taxon>Cryptomonadales</taxon>
        <taxon>Hemiselmidaceae</taxon>
        <taxon>Hemiselmis</taxon>
    </lineage>
</organism>
<protein>
    <recommendedName>
        <fullName evidence="3">GP-PDE domain-containing protein</fullName>
    </recommendedName>
</protein>
<evidence type="ECO:0000259" key="3">
    <source>
        <dbReference type="Pfam" id="PF03009"/>
    </source>
</evidence>
<feature type="compositionally biased region" description="Polar residues" evidence="1">
    <location>
        <begin position="44"/>
        <end position="53"/>
    </location>
</feature>
<keyword evidence="2" id="KW-0812">Transmembrane</keyword>
<dbReference type="InterPro" id="IPR030395">
    <property type="entry name" value="GP_PDE_dom"/>
</dbReference>
<evidence type="ECO:0000256" key="2">
    <source>
        <dbReference type="SAM" id="Phobius"/>
    </source>
</evidence>
<dbReference type="Gene3D" id="3.20.20.190">
    <property type="entry name" value="Phosphatidylinositol (PI) phosphodiesterase"/>
    <property type="match status" value="1"/>
</dbReference>
<feature type="region of interest" description="Disordered" evidence="1">
    <location>
        <begin position="44"/>
        <end position="85"/>
    </location>
</feature>